<evidence type="ECO:0000313" key="2">
    <source>
        <dbReference type="EMBL" id="CEG19078.1"/>
    </source>
</evidence>
<accession>A0A0U5FS46</accession>
<dbReference type="EMBL" id="CCXZ01000189">
    <property type="protein sequence ID" value="CEG19078.1"/>
    <property type="molecule type" value="Genomic_DNA"/>
</dbReference>
<proteinExistence type="predicted"/>
<reference evidence="2 3" key="1">
    <citation type="submission" date="2014-09" db="EMBL/GenBank/DDBJ databases">
        <authorList>
            <person name="Regsiter A."/>
        </authorList>
    </citation>
    <scope>NUCLEOTIDE SEQUENCE [LARGE SCALE GENOMIC DNA]</scope>
</reference>
<sequence length="79" mass="8793">MPSPQSSRTGGARRRHAKNCTQASVSHLYKQRRNAPNPPNQRSKTKPRNVSDPRPLLYESPIPNPQSPITSYKAANTPC</sequence>
<feature type="region of interest" description="Disordered" evidence="1">
    <location>
        <begin position="1"/>
        <end position="79"/>
    </location>
</feature>
<protein>
    <submittedName>
        <fullName evidence="2">Uncharacterized protein</fullName>
    </submittedName>
</protein>
<organism evidence="2 3">
    <name type="scientific">Xanthomonas citri pv. citri</name>
    <dbReference type="NCBI Taxonomy" id="611301"/>
    <lineage>
        <taxon>Bacteria</taxon>
        <taxon>Pseudomonadati</taxon>
        <taxon>Pseudomonadota</taxon>
        <taxon>Gammaproteobacteria</taxon>
        <taxon>Lysobacterales</taxon>
        <taxon>Lysobacteraceae</taxon>
        <taxon>Xanthomonas</taxon>
    </lineage>
</organism>
<gene>
    <name evidence="2" type="ORF">XAC3562_900018</name>
</gene>
<keyword evidence="3" id="KW-1185">Reference proteome</keyword>
<evidence type="ECO:0000313" key="3">
    <source>
        <dbReference type="Proteomes" id="UP000052230"/>
    </source>
</evidence>
<feature type="compositionally biased region" description="Polar residues" evidence="1">
    <location>
        <begin position="67"/>
        <end position="79"/>
    </location>
</feature>
<comment type="caution">
    <text evidence="2">The sequence shown here is derived from an EMBL/GenBank/DDBJ whole genome shotgun (WGS) entry which is preliminary data.</text>
</comment>
<evidence type="ECO:0000256" key="1">
    <source>
        <dbReference type="SAM" id="MobiDB-lite"/>
    </source>
</evidence>
<dbReference type="AlphaFoldDB" id="A0A0U5FS46"/>
<dbReference type="Proteomes" id="UP000052230">
    <property type="component" value="Unassembled WGS sequence"/>
</dbReference>
<name>A0A0U5FS46_XANCI</name>